<evidence type="ECO:0000313" key="3">
    <source>
        <dbReference type="Proteomes" id="UP001302329"/>
    </source>
</evidence>
<dbReference type="Pfam" id="PF08241">
    <property type="entry name" value="Methyltransf_11"/>
    <property type="match status" value="1"/>
</dbReference>
<dbReference type="Proteomes" id="UP001302329">
    <property type="component" value="Unassembled WGS sequence"/>
</dbReference>
<dbReference type="InterPro" id="IPR013216">
    <property type="entry name" value="Methyltransf_11"/>
</dbReference>
<dbReference type="InterPro" id="IPR029063">
    <property type="entry name" value="SAM-dependent_MTases_sf"/>
</dbReference>
<name>A0ABU5SR05_9CYAN</name>
<proteinExistence type="predicted"/>
<dbReference type="GO" id="GO:0008168">
    <property type="term" value="F:methyltransferase activity"/>
    <property type="evidence" value="ECO:0007669"/>
    <property type="project" value="UniProtKB-KW"/>
</dbReference>
<dbReference type="GO" id="GO:0032259">
    <property type="term" value="P:methylation"/>
    <property type="evidence" value="ECO:0007669"/>
    <property type="project" value="UniProtKB-KW"/>
</dbReference>
<evidence type="ECO:0000313" key="2">
    <source>
        <dbReference type="EMBL" id="MEA5440933.1"/>
    </source>
</evidence>
<dbReference type="EMBL" id="JAYGHY010000001">
    <property type="protein sequence ID" value="MEA5440933.1"/>
    <property type="molecule type" value="Genomic_DNA"/>
</dbReference>
<feature type="domain" description="Methyltransferase type 11" evidence="1">
    <location>
        <begin position="64"/>
        <end position="115"/>
    </location>
</feature>
<keyword evidence="3" id="KW-1185">Reference proteome</keyword>
<dbReference type="CDD" id="cd02440">
    <property type="entry name" value="AdoMet_MTases"/>
    <property type="match status" value="1"/>
</dbReference>
<keyword evidence="2" id="KW-0808">Transferase</keyword>
<protein>
    <submittedName>
        <fullName evidence="2">Methyltransferase domain-containing protein</fullName>
    </submittedName>
</protein>
<sequence>MHRSSFDKMQAFCEGYLDGQRQQPLVILDVGSAAVAGEAASYRALFENPGWTYVGLDRELALNVDIVPSDPYRWSELTNASFDVVVSGQALEHIDQPWRTVQEIARVLRHGGLAMVIAPSAGPVHRFPLDCWRFYPDGMEALARQAGLDVIETHWDTSYAYPENAFWGEACAILQKPCPQGERGVIGTLSDRQVIRTRVLQQLRALHPWTVKRRLLLETLQRARIILRCPLERLNRMELP</sequence>
<gene>
    <name evidence="2" type="ORF">VB739_00020</name>
</gene>
<dbReference type="SUPFAM" id="SSF53335">
    <property type="entry name" value="S-adenosyl-L-methionine-dependent methyltransferases"/>
    <property type="match status" value="1"/>
</dbReference>
<accession>A0ABU5SR05</accession>
<dbReference type="RefSeq" id="WP_323355107.1">
    <property type="nucleotide sequence ID" value="NZ_JAYGHY010000001.1"/>
</dbReference>
<dbReference type="Gene3D" id="3.40.50.150">
    <property type="entry name" value="Vaccinia Virus protein VP39"/>
    <property type="match status" value="1"/>
</dbReference>
<keyword evidence="2" id="KW-0489">Methyltransferase</keyword>
<evidence type="ECO:0000259" key="1">
    <source>
        <dbReference type="Pfam" id="PF08241"/>
    </source>
</evidence>
<comment type="caution">
    <text evidence="2">The sequence shown here is derived from an EMBL/GenBank/DDBJ whole genome shotgun (WGS) entry which is preliminary data.</text>
</comment>
<reference evidence="2 3" key="1">
    <citation type="submission" date="2023-12" db="EMBL/GenBank/DDBJ databases">
        <title>Baltic Sea Cyanobacteria.</title>
        <authorList>
            <person name="Delbaje E."/>
            <person name="Fewer D.P."/>
            <person name="Shishido T.K."/>
        </authorList>
    </citation>
    <scope>NUCLEOTIDE SEQUENCE [LARGE SCALE GENOMIC DNA]</scope>
    <source>
        <strain evidence="2 3">UHCC 0281</strain>
    </source>
</reference>
<organism evidence="2 3">
    <name type="scientific">Cyanobium gracile UHCC 0281</name>
    <dbReference type="NCBI Taxonomy" id="3110309"/>
    <lineage>
        <taxon>Bacteria</taxon>
        <taxon>Bacillati</taxon>
        <taxon>Cyanobacteriota</taxon>
        <taxon>Cyanophyceae</taxon>
        <taxon>Synechococcales</taxon>
        <taxon>Prochlorococcaceae</taxon>
        <taxon>Cyanobium</taxon>
    </lineage>
</organism>